<protein>
    <submittedName>
        <fullName evidence="2">Uncharacterized protein</fullName>
    </submittedName>
</protein>
<dbReference type="Proteomes" id="UP000053593">
    <property type="component" value="Unassembled WGS sequence"/>
</dbReference>
<dbReference type="OrthoDB" id="2898360at2759"/>
<evidence type="ECO:0000256" key="1">
    <source>
        <dbReference type="SAM" id="MobiDB-lite"/>
    </source>
</evidence>
<dbReference type="EMBL" id="KN834797">
    <property type="protein sequence ID" value="KIK56567.1"/>
    <property type="molecule type" value="Genomic_DNA"/>
</dbReference>
<feature type="compositionally biased region" description="Basic and acidic residues" evidence="1">
    <location>
        <begin position="71"/>
        <end position="82"/>
    </location>
</feature>
<sequence>MKMGSGGMSEDEDSVEKVVADGRKLEESVKLPMIIPFRHPLLVKLVAFVDKVPNIERTHFTQSGKAGKHRVRDDGKCKVTDRKPPKGWPVSFFADGYLEALMDFQRAKLHVSEKEFSLYDVQLPERYL</sequence>
<dbReference type="HOGENOM" id="CLU_150160_0_0_1"/>
<accession>A0A0D0CEV6</accession>
<evidence type="ECO:0000313" key="3">
    <source>
        <dbReference type="Proteomes" id="UP000053593"/>
    </source>
</evidence>
<proteinExistence type="predicted"/>
<dbReference type="AlphaFoldDB" id="A0A0D0CEV6"/>
<feature type="region of interest" description="Disordered" evidence="1">
    <location>
        <begin position="60"/>
        <end position="82"/>
    </location>
</feature>
<reference evidence="2 3" key="1">
    <citation type="submission" date="2014-04" db="EMBL/GenBank/DDBJ databases">
        <title>Evolutionary Origins and Diversification of the Mycorrhizal Mutualists.</title>
        <authorList>
            <consortium name="DOE Joint Genome Institute"/>
            <consortium name="Mycorrhizal Genomics Consortium"/>
            <person name="Kohler A."/>
            <person name="Kuo A."/>
            <person name="Nagy L.G."/>
            <person name="Floudas D."/>
            <person name="Copeland A."/>
            <person name="Barry K.W."/>
            <person name="Cichocki N."/>
            <person name="Veneault-Fourrey C."/>
            <person name="LaButti K."/>
            <person name="Lindquist E.A."/>
            <person name="Lipzen A."/>
            <person name="Lundell T."/>
            <person name="Morin E."/>
            <person name="Murat C."/>
            <person name="Riley R."/>
            <person name="Ohm R."/>
            <person name="Sun H."/>
            <person name="Tunlid A."/>
            <person name="Henrissat B."/>
            <person name="Grigoriev I.V."/>
            <person name="Hibbett D.S."/>
            <person name="Martin F."/>
        </authorList>
    </citation>
    <scope>NUCLEOTIDE SEQUENCE [LARGE SCALE GENOMIC DNA]</scope>
    <source>
        <strain evidence="2 3">FD-317 M1</strain>
    </source>
</reference>
<evidence type="ECO:0000313" key="2">
    <source>
        <dbReference type="EMBL" id="KIK56567.1"/>
    </source>
</evidence>
<keyword evidence="3" id="KW-1185">Reference proteome</keyword>
<organism evidence="2 3">
    <name type="scientific">Collybiopsis luxurians FD-317 M1</name>
    <dbReference type="NCBI Taxonomy" id="944289"/>
    <lineage>
        <taxon>Eukaryota</taxon>
        <taxon>Fungi</taxon>
        <taxon>Dikarya</taxon>
        <taxon>Basidiomycota</taxon>
        <taxon>Agaricomycotina</taxon>
        <taxon>Agaricomycetes</taxon>
        <taxon>Agaricomycetidae</taxon>
        <taxon>Agaricales</taxon>
        <taxon>Marasmiineae</taxon>
        <taxon>Omphalotaceae</taxon>
        <taxon>Collybiopsis</taxon>
        <taxon>Collybiopsis luxurians</taxon>
    </lineage>
</organism>
<gene>
    <name evidence="2" type="ORF">GYMLUDRAFT_247835</name>
</gene>
<name>A0A0D0CEV6_9AGAR</name>